<dbReference type="InterPro" id="IPR000210">
    <property type="entry name" value="BTB/POZ_dom"/>
</dbReference>
<dbReference type="PANTHER" id="PTHR24412">
    <property type="entry name" value="KELCH PROTEIN"/>
    <property type="match status" value="1"/>
</dbReference>
<dbReference type="OrthoDB" id="15698at2759"/>
<organism evidence="5 6">
    <name type="scientific">Tritrichomonas foetus</name>
    <dbReference type="NCBI Taxonomy" id="1144522"/>
    <lineage>
        <taxon>Eukaryota</taxon>
        <taxon>Metamonada</taxon>
        <taxon>Parabasalia</taxon>
        <taxon>Tritrichomonadida</taxon>
        <taxon>Tritrichomonadidae</taxon>
        <taxon>Tritrichomonas</taxon>
    </lineage>
</organism>
<keyword evidence="1" id="KW-0880">Kelch repeat</keyword>
<dbReference type="AlphaFoldDB" id="A0A1J4K4C9"/>
<dbReference type="InterPro" id="IPR008979">
    <property type="entry name" value="Galactose-bd-like_sf"/>
</dbReference>
<gene>
    <name evidence="5" type="ORF">TRFO_27995</name>
</gene>
<evidence type="ECO:0000256" key="2">
    <source>
        <dbReference type="ARBA" id="ARBA00022737"/>
    </source>
</evidence>
<dbReference type="Gene3D" id="3.30.710.10">
    <property type="entry name" value="Potassium Channel Kv1.1, Chain A"/>
    <property type="match status" value="1"/>
</dbReference>
<dbReference type="PANTHER" id="PTHR24412:SF489">
    <property type="entry name" value="RING FINGER DOMAIN AND KELCH REPEAT-CONTAINING PROTEIN DDB_G0271372"/>
    <property type="match status" value="1"/>
</dbReference>
<reference evidence="5" key="1">
    <citation type="submission" date="2016-10" db="EMBL/GenBank/DDBJ databases">
        <authorList>
            <person name="Benchimol M."/>
            <person name="Almeida L.G."/>
            <person name="Vasconcelos A.T."/>
            <person name="Perreira-Neves A."/>
            <person name="Rosa I.A."/>
            <person name="Tasca T."/>
            <person name="Bogo M.R."/>
            <person name="de Souza W."/>
        </authorList>
    </citation>
    <scope>NUCLEOTIDE SEQUENCE [LARGE SCALE GENOMIC DNA]</scope>
    <source>
        <strain evidence="5">K</strain>
    </source>
</reference>
<evidence type="ECO:0000256" key="1">
    <source>
        <dbReference type="ARBA" id="ARBA00022441"/>
    </source>
</evidence>
<keyword evidence="6" id="KW-1185">Reference proteome</keyword>
<dbReference type="Pfam" id="PF00651">
    <property type="entry name" value="BTB"/>
    <property type="match status" value="1"/>
</dbReference>
<evidence type="ECO:0000313" key="6">
    <source>
        <dbReference type="Proteomes" id="UP000179807"/>
    </source>
</evidence>
<evidence type="ECO:0000259" key="4">
    <source>
        <dbReference type="PROSITE" id="PS50097"/>
    </source>
</evidence>
<comment type="caution">
    <text evidence="5">The sequence shown here is derived from an EMBL/GenBank/DDBJ whole genome shotgun (WGS) entry which is preliminary data.</text>
</comment>
<dbReference type="RefSeq" id="XP_068357678.1">
    <property type="nucleotide sequence ID" value="XM_068505895.1"/>
</dbReference>
<dbReference type="PROSITE" id="PS50097">
    <property type="entry name" value="BTB"/>
    <property type="match status" value="1"/>
</dbReference>
<accession>A0A1J4K4C9</accession>
<dbReference type="InterPro" id="IPR011705">
    <property type="entry name" value="BACK"/>
</dbReference>
<dbReference type="VEuPathDB" id="TrichDB:TRFO_27995"/>
<sequence>MTGVTNSSTPPNITPPDLNLSDGFMSSDSLSPPFQADPPRPPLFFVQDDAFFEVDAEQNAQYFSDKTDDYIKDGASSSYKNYMPYDSIYNSKNRNTSAGVDAAVNFSSSSISNEPKYFSLSPLGLTNVSQIPIIDDFTFIVGGNEYHCNRFLASFISPVITRVFLADVNTSKFVIDIDDTEKFFGNILALAHGDIIQITEENALFLLQVATILGNDEMMESFSSKIPSLHEGNAVDLYLRRVQYKLETKQEIKYIASNFPKITFDSLLKLSPSQLAEIVGNESLRIRNEDSFFQTICNYIDAKGEDSNFLLGYINLPYLSEEIIPAFLEKITPENINGMIWETICDRLKLQVTRPDSKKKKKKLNGKESEKRKQFNGIISKLSRKTNIKKIVKITASSFKNEDLYVLTNRELDGYWSSYNLPSSWVKFYFKNTLLKIDEYSLETANLPPSHGHLISWVLEASNDDQEWFTLDSQYNLVLHAGREMSATFQCDKSGYYQYFRIKQCGLNDKGDNTMILKAVEFFGRVKPTK</sequence>
<evidence type="ECO:0000256" key="3">
    <source>
        <dbReference type="SAM" id="MobiDB-lite"/>
    </source>
</evidence>
<name>A0A1J4K4C9_9EUKA</name>
<dbReference type="Proteomes" id="UP000179807">
    <property type="component" value="Unassembled WGS sequence"/>
</dbReference>
<dbReference type="CDD" id="cd18186">
    <property type="entry name" value="BTB_POZ_ZBTB_KLHL-like"/>
    <property type="match status" value="1"/>
</dbReference>
<feature type="compositionally biased region" description="Low complexity" evidence="3">
    <location>
        <begin position="1"/>
        <end position="11"/>
    </location>
</feature>
<feature type="region of interest" description="Disordered" evidence="3">
    <location>
        <begin position="1"/>
        <end position="39"/>
    </location>
</feature>
<dbReference type="GeneID" id="94840599"/>
<dbReference type="EMBL" id="MLAK01000790">
    <property type="protein sequence ID" value="OHT04542.1"/>
    <property type="molecule type" value="Genomic_DNA"/>
</dbReference>
<protein>
    <recommendedName>
        <fullName evidence="4">BTB domain-containing protein</fullName>
    </recommendedName>
</protein>
<dbReference type="InterPro" id="IPR011333">
    <property type="entry name" value="SKP1/BTB/POZ_sf"/>
</dbReference>
<dbReference type="Gene3D" id="1.25.40.420">
    <property type="match status" value="1"/>
</dbReference>
<feature type="domain" description="BTB" evidence="4">
    <location>
        <begin position="135"/>
        <end position="200"/>
    </location>
</feature>
<proteinExistence type="predicted"/>
<keyword evidence="2" id="KW-0677">Repeat</keyword>
<dbReference type="SUPFAM" id="SSF54695">
    <property type="entry name" value="POZ domain"/>
    <property type="match status" value="1"/>
</dbReference>
<dbReference type="Pfam" id="PF07707">
    <property type="entry name" value="BACK"/>
    <property type="match status" value="1"/>
</dbReference>
<evidence type="ECO:0000313" key="5">
    <source>
        <dbReference type="EMBL" id="OHT04542.1"/>
    </source>
</evidence>
<dbReference type="SUPFAM" id="SSF49785">
    <property type="entry name" value="Galactose-binding domain-like"/>
    <property type="match status" value="1"/>
</dbReference>